<feature type="transmembrane region" description="Helical" evidence="1">
    <location>
        <begin position="20"/>
        <end position="37"/>
    </location>
</feature>
<evidence type="ECO:0000256" key="1">
    <source>
        <dbReference type="SAM" id="Phobius"/>
    </source>
</evidence>
<evidence type="ECO:0008006" key="4">
    <source>
        <dbReference type="Google" id="ProtNLM"/>
    </source>
</evidence>
<dbReference type="AlphaFoldDB" id="A0AA91ZRC8"/>
<gene>
    <name evidence="2" type="ORF">CON65_22335</name>
</gene>
<protein>
    <recommendedName>
        <fullName evidence="4">Branched-chain amino acid ABC transporter substrate-binding protein</fullName>
    </recommendedName>
</protein>
<proteinExistence type="predicted"/>
<dbReference type="RefSeq" id="WP_097898551.1">
    <property type="nucleotide sequence ID" value="NZ_NVOR01000110.1"/>
</dbReference>
<evidence type="ECO:0000313" key="3">
    <source>
        <dbReference type="Proteomes" id="UP000221020"/>
    </source>
</evidence>
<name>A0AA91ZRC8_9BACI</name>
<keyword evidence="1" id="KW-0812">Transmembrane</keyword>
<keyword evidence="1" id="KW-1133">Transmembrane helix</keyword>
<accession>A0AA91ZRC8</accession>
<feature type="transmembrane region" description="Helical" evidence="1">
    <location>
        <begin position="49"/>
        <end position="72"/>
    </location>
</feature>
<keyword evidence="1" id="KW-0472">Membrane</keyword>
<reference evidence="2 3" key="1">
    <citation type="submission" date="2017-09" db="EMBL/GenBank/DDBJ databases">
        <title>Large-scale bioinformatics analysis of Bacillus genomes uncovers conserved roles of natural products in bacterial physiology.</title>
        <authorList>
            <consortium name="Agbiome Team Llc"/>
            <person name="Bleich R.M."/>
            <person name="Grubbs K.J."/>
            <person name="Santa Maria K.C."/>
            <person name="Allen S.E."/>
            <person name="Farag S."/>
            <person name="Shank E.A."/>
            <person name="Bowers A."/>
        </authorList>
    </citation>
    <scope>NUCLEOTIDE SEQUENCE [LARGE SCALE GENOMIC DNA]</scope>
    <source>
        <strain evidence="2 3">AFS092012</strain>
    </source>
</reference>
<sequence length="145" mass="16712">MKKIKDERLQMQNLKNIRIAFIVQTIGIFAILLYEVITKGIMEARNNPLWEVLMLTVVVFTWLNLKINVDVYDNAHHQKKPGPYYRIVILSALVGTVFALLAKFGPDHSSNSEALLAGSVIFVCFLIPFSFVYYLRKKRLEDHDV</sequence>
<dbReference type="Proteomes" id="UP000221020">
    <property type="component" value="Unassembled WGS sequence"/>
</dbReference>
<organism evidence="2 3">
    <name type="scientific">Bacillus pseudomycoides</name>
    <dbReference type="NCBI Taxonomy" id="64104"/>
    <lineage>
        <taxon>Bacteria</taxon>
        <taxon>Bacillati</taxon>
        <taxon>Bacillota</taxon>
        <taxon>Bacilli</taxon>
        <taxon>Bacillales</taxon>
        <taxon>Bacillaceae</taxon>
        <taxon>Bacillus</taxon>
        <taxon>Bacillus cereus group</taxon>
    </lineage>
</organism>
<evidence type="ECO:0000313" key="2">
    <source>
        <dbReference type="EMBL" id="PED80501.1"/>
    </source>
</evidence>
<comment type="caution">
    <text evidence="2">The sequence shown here is derived from an EMBL/GenBank/DDBJ whole genome shotgun (WGS) entry which is preliminary data.</text>
</comment>
<feature type="transmembrane region" description="Helical" evidence="1">
    <location>
        <begin position="114"/>
        <end position="135"/>
    </location>
</feature>
<dbReference type="EMBL" id="NVOR01000110">
    <property type="protein sequence ID" value="PED80501.1"/>
    <property type="molecule type" value="Genomic_DNA"/>
</dbReference>
<feature type="transmembrane region" description="Helical" evidence="1">
    <location>
        <begin position="84"/>
        <end position="102"/>
    </location>
</feature>